<proteinExistence type="predicted"/>
<gene>
    <name evidence="1" type="ORF">HKN21_03565</name>
</gene>
<organism evidence="1 2">
    <name type="scientific">Eiseniibacteriota bacterium</name>
    <dbReference type="NCBI Taxonomy" id="2212470"/>
    <lineage>
        <taxon>Bacteria</taxon>
        <taxon>Candidatus Eiseniibacteriota</taxon>
    </lineage>
</organism>
<dbReference type="SUPFAM" id="SSF51445">
    <property type="entry name" value="(Trans)glycosidases"/>
    <property type="match status" value="1"/>
</dbReference>
<dbReference type="GO" id="GO:0016798">
    <property type="term" value="F:hydrolase activity, acting on glycosyl bonds"/>
    <property type="evidence" value="ECO:0007669"/>
    <property type="project" value="UniProtKB-KW"/>
</dbReference>
<dbReference type="Gene3D" id="3.20.20.80">
    <property type="entry name" value="Glycosidases"/>
    <property type="match status" value="1"/>
</dbReference>
<keyword evidence="1" id="KW-0378">Hydrolase</keyword>
<reference evidence="1 2" key="1">
    <citation type="submission" date="2020-03" db="EMBL/GenBank/DDBJ databases">
        <title>Metabolic flexibility allows generalist bacteria to become dominant in a frequently disturbed ecosystem.</title>
        <authorList>
            <person name="Chen Y.-J."/>
            <person name="Leung P.M."/>
            <person name="Bay S.K."/>
            <person name="Hugenholtz P."/>
            <person name="Kessler A.J."/>
            <person name="Shelley G."/>
            <person name="Waite D.W."/>
            <person name="Cook P.L."/>
            <person name="Greening C."/>
        </authorList>
    </citation>
    <scope>NUCLEOTIDE SEQUENCE [LARGE SCALE GENOMIC DNA]</scope>
    <source>
        <strain evidence="1">SS_bin_28</strain>
    </source>
</reference>
<dbReference type="AlphaFoldDB" id="A0A7Y2H1M5"/>
<protein>
    <submittedName>
        <fullName evidence="1">Glycosidase</fullName>
    </submittedName>
</protein>
<sequence>MCLALLSSTAFAQSTVTKVVSDDDGHYITVDGEKFFVLGMNWGYIPIGTNYSFNLFSKPDDIIKIALDKEMQLLQAMGCNAIRQFDGIPPKWVTYIYEEYGIYTMMNHTMGRYGFLIDGTWVPVVDYSDPVFREAVKAEILTMVENYKDVPGVLYWLLGNENNYGLSWSSFEIEALPEGERHAARAKHLYSLYGEITEAIQDADPNHPVSIANGDVQYIDLIAEHCPTLDIFGTNVYRGISARDLYQVVEQKLGVPVVYTEFGCDAFNSITQSEDQYSQARYLLGQWQEIYEMSYGKGKVGNCAGGFTFQWSDGWWKFGQETRLDIHDTNASWPNGGYPDYVQGENNMNEEWFGICAKGPSNFQDIFEVYPRAAYYALREAYTLDPYAPNTDLETIQRHFGSISPMGAVLTARGDKAALEGGNKLKVSNMRLEFETISTGGKLVSTPDQAPDGSTNYPSFLGYDHMESFFADIQANPSSNVTGTLSLSVLGNVPVNPIDEIFYENRGRSRIIDGVPNTTGGTDLVTIEDTERVKVYQASIQWDDKHFILDGFYRTGHFHWGYEGDFFGLYREANYGENIDIYNGNAPLGVEITGKKSFAGLKLAVGPELWWGANPTLLIKGEKKVGSFDTAVIYQEDLEDASSQVSTSVAVPVPKTRKATVFLATTRGNLGIELGGIWGGNTKIGKTFQVAEKDGDTYNILQDEIKDKDAFGAKARLTYQRGKLQWWGQAAYMGLVADGGWVNVLPYTSYRLNDSNSGNQANVITGLRYAVGQYTISPNFLYQKPIVGPMPNDAPAPGRKRNVSVFDDPFAVRSNRETTGLELMLTYDPTPATWLFQWDNDIREDAPLAATLGLVYRKLHTTQDAATGLLDDGSTAFAFGGATPARDMFESYLRLVSGSNPNARWVANIYGGNGEPVGDDPRLIHRYGISSRLAVGTMAFDMFAKINDWGPYDYHRDFNLTYPVQLMGDISKNLGPARWFSFPQTRIGIRGTWRSLDQYSPRFCPLEVPDPAGNLICDPLVESENGNEWEIRTYIHLAL</sequence>
<dbReference type="Proteomes" id="UP000547674">
    <property type="component" value="Unassembled WGS sequence"/>
</dbReference>
<dbReference type="InterPro" id="IPR017853">
    <property type="entry name" value="GH"/>
</dbReference>
<evidence type="ECO:0000313" key="2">
    <source>
        <dbReference type="Proteomes" id="UP000547674"/>
    </source>
</evidence>
<keyword evidence="1" id="KW-0326">Glycosidase</keyword>
<evidence type="ECO:0000313" key="1">
    <source>
        <dbReference type="EMBL" id="NNF05813.1"/>
    </source>
</evidence>
<dbReference type="EMBL" id="JABDJR010000133">
    <property type="protein sequence ID" value="NNF05813.1"/>
    <property type="molecule type" value="Genomic_DNA"/>
</dbReference>
<comment type="caution">
    <text evidence="1">The sequence shown here is derived from an EMBL/GenBank/DDBJ whole genome shotgun (WGS) entry which is preliminary data.</text>
</comment>
<name>A0A7Y2H1M5_UNCEI</name>
<accession>A0A7Y2H1M5</accession>